<dbReference type="SUPFAM" id="SSF51215">
    <property type="entry name" value="Regulatory protein AraC"/>
    <property type="match status" value="1"/>
</dbReference>
<feature type="domain" description="HTH araC/xylS-type" evidence="4">
    <location>
        <begin position="179"/>
        <end position="277"/>
    </location>
</feature>
<dbReference type="InterPro" id="IPR014710">
    <property type="entry name" value="RmlC-like_jellyroll"/>
</dbReference>
<reference evidence="5" key="1">
    <citation type="journal article" date="2014" name="Int. J. Syst. Evol. Microbiol.">
        <title>Complete genome sequence of Corynebacterium casei LMG S-19264T (=DSM 44701T), isolated from a smear-ripened cheese.</title>
        <authorList>
            <consortium name="US DOE Joint Genome Institute (JGI-PGF)"/>
            <person name="Walter F."/>
            <person name="Albersmeier A."/>
            <person name="Kalinowski J."/>
            <person name="Ruckert C."/>
        </authorList>
    </citation>
    <scope>NUCLEOTIDE SEQUENCE</scope>
    <source>
        <strain evidence="5">CGMCC 1.16134</strain>
    </source>
</reference>
<proteinExistence type="predicted"/>
<dbReference type="AlphaFoldDB" id="A0A917FNS6"/>
<dbReference type="SUPFAM" id="SSF46689">
    <property type="entry name" value="Homeodomain-like"/>
    <property type="match status" value="2"/>
</dbReference>
<comment type="caution">
    <text evidence="5">The sequence shown here is derived from an EMBL/GenBank/DDBJ whole genome shotgun (WGS) entry which is preliminary data.</text>
</comment>
<organism evidence="5 6">
    <name type="scientific">Paenibacillus albidus</name>
    <dbReference type="NCBI Taxonomy" id="2041023"/>
    <lineage>
        <taxon>Bacteria</taxon>
        <taxon>Bacillati</taxon>
        <taxon>Bacillota</taxon>
        <taxon>Bacilli</taxon>
        <taxon>Bacillales</taxon>
        <taxon>Paenibacillaceae</taxon>
        <taxon>Paenibacillus</taxon>
    </lineage>
</organism>
<name>A0A917FNS6_9BACL</name>
<evidence type="ECO:0000256" key="3">
    <source>
        <dbReference type="ARBA" id="ARBA00023163"/>
    </source>
</evidence>
<dbReference type="PROSITE" id="PS01124">
    <property type="entry name" value="HTH_ARAC_FAMILY_2"/>
    <property type="match status" value="1"/>
</dbReference>
<keyword evidence="6" id="KW-1185">Reference proteome</keyword>
<reference evidence="5" key="2">
    <citation type="submission" date="2020-09" db="EMBL/GenBank/DDBJ databases">
        <authorList>
            <person name="Sun Q."/>
            <person name="Zhou Y."/>
        </authorList>
    </citation>
    <scope>NUCLEOTIDE SEQUENCE</scope>
    <source>
        <strain evidence="5">CGMCC 1.16134</strain>
    </source>
</reference>
<dbReference type="GO" id="GO:0003700">
    <property type="term" value="F:DNA-binding transcription factor activity"/>
    <property type="evidence" value="ECO:0007669"/>
    <property type="project" value="InterPro"/>
</dbReference>
<dbReference type="InterPro" id="IPR009057">
    <property type="entry name" value="Homeodomain-like_sf"/>
</dbReference>
<evidence type="ECO:0000259" key="4">
    <source>
        <dbReference type="PROSITE" id="PS01124"/>
    </source>
</evidence>
<keyword evidence="2" id="KW-0238">DNA-binding</keyword>
<dbReference type="PANTHER" id="PTHR43280">
    <property type="entry name" value="ARAC-FAMILY TRANSCRIPTIONAL REGULATOR"/>
    <property type="match status" value="1"/>
</dbReference>
<dbReference type="Proteomes" id="UP000637643">
    <property type="component" value="Unassembled WGS sequence"/>
</dbReference>
<dbReference type="PANTHER" id="PTHR43280:SF28">
    <property type="entry name" value="HTH-TYPE TRANSCRIPTIONAL ACTIVATOR RHAS"/>
    <property type="match status" value="1"/>
</dbReference>
<dbReference type="Gene3D" id="1.10.10.60">
    <property type="entry name" value="Homeodomain-like"/>
    <property type="match status" value="2"/>
</dbReference>
<dbReference type="GO" id="GO:0043565">
    <property type="term" value="F:sequence-specific DNA binding"/>
    <property type="evidence" value="ECO:0007669"/>
    <property type="project" value="InterPro"/>
</dbReference>
<evidence type="ECO:0000256" key="2">
    <source>
        <dbReference type="ARBA" id="ARBA00023125"/>
    </source>
</evidence>
<dbReference type="InterPro" id="IPR020449">
    <property type="entry name" value="Tscrpt_reg_AraC-type_HTH"/>
</dbReference>
<evidence type="ECO:0000256" key="1">
    <source>
        <dbReference type="ARBA" id="ARBA00023015"/>
    </source>
</evidence>
<keyword evidence="3" id="KW-0804">Transcription</keyword>
<dbReference type="InterPro" id="IPR018062">
    <property type="entry name" value="HTH_AraC-typ_CS"/>
</dbReference>
<dbReference type="Pfam" id="PF12833">
    <property type="entry name" value="HTH_18"/>
    <property type="match status" value="1"/>
</dbReference>
<evidence type="ECO:0000313" key="5">
    <source>
        <dbReference type="EMBL" id="GGF91739.1"/>
    </source>
</evidence>
<dbReference type="InterPro" id="IPR018060">
    <property type="entry name" value="HTH_AraC"/>
</dbReference>
<gene>
    <name evidence="5" type="ORF">GCM10010912_40870</name>
</gene>
<dbReference type="Gene3D" id="2.60.120.10">
    <property type="entry name" value="Jelly Rolls"/>
    <property type="match status" value="1"/>
</dbReference>
<dbReference type="PROSITE" id="PS00041">
    <property type="entry name" value="HTH_ARAC_FAMILY_1"/>
    <property type="match status" value="1"/>
</dbReference>
<accession>A0A917FNS6</accession>
<protein>
    <submittedName>
        <fullName evidence="5">AraC family transcriptional regulator</fullName>
    </submittedName>
</protein>
<dbReference type="PRINTS" id="PR00032">
    <property type="entry name" value="HTHARAC"/>
</dbReference>
<dbReference type="InterPro" id="IPR037923">
    <property type="entry name" value="HTH-like"/>
</dbReference>
<dbReference type="Pfam" id="PF02311">
    <property type="entry name" value="AraC_binding"/>
    <property type="match status" value="1"/>
</dbReference>
<dbReference type="SMART" id="SM00342">
    <property type="entry name" value="HTH_ARAC"/>
    <property type="match status" value="1"/>
</dbReference>
<dbReference type="EMBL" id="BMKR01000018">
    <property type="protein sequence ID" value="GGF91739.1"/>
    <property type="molecule type" value="Genomic_DNA"/>
</dbReference>
<evidence type="ECO:0000313" key="6">
    <source>
        <dbReference type="Proteomes" id="UP000637643"/>
    </source>
</evidence>
<sequence>MINMNFFHSDPFYISRESKSRSSIPSFHYHDAYEILYIVSGELHYCIESQPFQLVGGSMLLIRKNDGHRLINPNGAAFERVTLLFKEEFLGGLLTEELSFHPLSAFQSGSGSLRLKGQEQGCVEGIFAKMAAESANGFPESDFYLKILLSELLVFIHRLLNSGRQYMNYSTNRVYQRISHIAHFINHHYDQRLTLEELTGRFHVSPSHLSRTFKESTGFTLIEYVNHVRIKQACHLLKDSNLQVSAIAESVGFENSTHFGRTFKSITGLSPLKFRKNPQADIRP</sequence>
<keyword evidence="1" id="KW-0805">Transcription regulation</keyword>
<dbReference type="InterPro" id="IPR003313">
    <property type="entry name" value="AraC-bd"/>
</dbReference>